<sequence>MASKVQLDRDIISGIFKHNLAQQRDVSNFKLGLVSKKCFLALKTACDVECKGAKLSFYEVLRFFSTRDLGLNEFHEISEPEFWLLKKWSLCELKFGDDNDQRYLQVLRKINGFGLKRIFLNNFSDYNSSPDLRSEILRIISESSGTLKELCDVPDIFLPHLPHTLKLEKLTTSLRSIPMNSDIKDFLKLSAKEVRIDANDCYLPSHLLKNINAQTLHVYVKQSWAEGIEESSVEIQANPSIQEIYIILRNSSGIPDKIYDIKKIIESIQKGYPNLTLLEIQDIYGNGFNVQFVTELFMKTEAILSELQDLSFSIHMNQAFYAHHTRKYCDFVYEISLRKEWKDFEEVKEYPQEDRGQKYLSLKKSTQFGEGKSLEVTFSTSAMTKETNSDYDSYDD</sequence>
<protein>
    <submittedName>
        <fullName evidence="2">Uncharacterized protein</fullName>
    </submittedName>
</protein>
<organism evidence="1 2">
    <name type="scientific">Acrobeloides nanus</name>
    <dbReference type="NCBI Taxonomy" id="290746"/>
    <lineage>
        <taxon>Eukaryota</taxon>
        <taxon>Metazoa</taxon>
        <taxon>Ecdysozoa</taxon>
        <taxon>Nematoda</taxon>
        <taxon>Chromadorea</taxon>
        <taxon>Rhabditida</taxon>
        <taxon>Tylenchina</taxon>
        <taxon>Cephalobomorpha</taxon>
        <taxon>Cephaloboidea</taxon>
        <taxon>Cephalobidae</taxon>
        <taxon>Acrobeloides</taxon>
    </lineage>
</organism>
<proteinExistence type="predicted"/>
<dbReference type="AlphaFoldDB" id="A0A914BVA1"/>
<evidence type="ECO:0000313" key="2">
    <source>
        <dbReference type="WBParaSite" id="ACRNAN_Path_1073.g4114.t1"/>
    </source>
</evidence>
<accession>A0A914BVA1</accession>
<evidence type="ECO:0000313" key="1">
    <source>
        <dbReference type="Proteomes" id="UP000887540"/>
    </source>
</evidence>
<keyword evidence="1" id="KW-1185">Reference proteome</keyword>
<name>A0A914BVA1_9BILA</name>
<reference evidence="2" key="1">
    <citation type="submission" date="2022-11" db="UniProtKB">
        <authorList>
            <consortium name="WormBaseParasite"/>
        </authorList>
    </citation>
    <scope>IDENTIFICATION</scope>
</reference>
<dbReference type="WBParaSite" id="ACRNAN_Path_1073.g4114.t1">
    <property type="protein sequence ID" value="ACRNAN_Path_1073.g4114.t1"/>
    <property type="gene ID" value="ACRNAN_Path_1073.g4114"/>
</dbReference>
<dbReference type="Proteomes" id="UP000887540">
    <property type="component" value="Unplaced"/>
</dbReference>